<dbReference type="EC" id="2.1.2.11" evidence="6"/>
<evidence type="ECO:0000256" key="5">
    <source>
        <dbReference type="ARBA" id="ARBA00012219"/>
    </source>
</evidence>
<evidence type="ECO:0000256" key="11">
    <source>
        <dbReference type="ARBA" id="ARBA00032806"/>
    </source>
</evidence>
<proteinExistence type="inferred from homology"/>
<organism evidence="15 16">
    <name type="scientific">Prymnesium parvum</name>
    <name type="common">Toxic golden alga</name>
    <dbReference type="NCBI Taxonomy" id="97485"/>
    <lineage>
        <taxon>Eukaryota</taxon>
        <taxon>Haptista</taxon>
        <taxon>Haptophyta</taxon>
        <taxon>Prymnesiophyceae</taxon>
        <taxon>Prymnesiales</taxon>
        <taxon>Prymnesiaceae</taxon>
        <taxon>Prymnesium</taxon>
    </lineage>
</organism>
<dbReference type="Gene3D" id="3.30.1300.10">
    <property type="entry name" value="Pantoate-beta-alanine ligase, C-terminal domain"/>
    <property type="match status" value="1"/>
</dbReference>
<dbReference type="AlphaFoldDB" id="A0AB34IM88"/>
<dbReference type="Pfam" id="PF02548">
    <property type="entry name" value="Pantoate_transf"/>
    <property type="match status" value="1"/>
</dbReference>
<dbReference type="InterPro" id="IPR014729">
    <property type="entry name" value="Rossmann-like_a/b/a_fold"/>
</dbReference>
<comment type="similarity">
    <text evidence="4">Belongs to the pantothenate synthetase family.</text>
</comment>
<evidence type="ECO:0000256" key="2">
    <source>
        <dbReference type="ARBA" id="ARBA00005033"/>
    </source>
</evidence>
<feature type="region of interest" description="Disordered" evidence="14">
    <location>
        <begin position="92"/>
        <end position="117"/>
    </location>
</feature>
<dbReference type="Gene3D" id="3.40.50.620">
    <property type="entry name" value="HUPs"/>
    <property type="match status" value="1"/>
</dbReference>
<dbReference type="GO" id="GO:0003864">
    <property type="term" value="F:3-methyl-2-oxobutanoate hydroxymethyltransferase activity"/>
    <property type="evidence" value="ECO:0007669"/>
    <property type="project" value="UniProtKB-EC"/>
</dbReference>
<evidence type="ECO:0000256" key="6">
    <source>
        <dbReference type="ARBA" id="ARBA00012618"/>
    </source>
</evidence>
<protein>
    <recommendedName>
        <fullName evidence="7">Pantoate--beta-alanine ligase</fullName>
        <ecNumber evidence="6">2.1.2.11</ecNumber>
        <ecNumber evidence="5">6.3.2.1</ecNumber>
    </recommendedName>
    <alternativeName>
        <fullName evidence="11">Pantoate-activating enzyme</fullName>
    </alternativeName>
    <alternativeName>
        <fullName evidence="10">Pantothenate synthetase</fullName>
    </alternativeName>
</protein>
<evidence type="ECO:0000256" key="1">
    <source>
        <dbReference type="ARBA" id="ARBA00004990"/>
    </source>
</evidence>
<name>A0AB34IM88_PRYPA</name>
<dbReference type="PANTHER" id="PTHR20881:SF0">
    <property type="entry name" value="3-METHYL-2-OXOBUTANOATE HYDROXYMETHYLTRANSFERASE"/>
    <property type="match status" value="1"/>
</dbReference>
<dbReference type="Proteomes" id="UP001515480">
    <property type="component" value="Unassembled WGS sequence"/>
</dbReference>
<evidence type="ECO:0000256" key="8">
    <source>
        <dbReference type="ARBA" id="ARBA00022655"/>
    </source>
</evidence>
<evidence type="ECO:0000256" key="12">
    <source>
        <dbReference type="ARBA" id="ARBA00048258"/>
    </source>
</evidence>
<dbReference type="EMBL" id="JBGBPQ010000022">
    <property type="protein sequence ID" value="KAL1503152.1"/>
    <property type="molecule type" value="Genomic_DNA"/>
</dbReference>
<dbReference type="NCBIfam" id="TIGR00018">
    <property type="entry name" value="panC"/>
    <property type="match status" value="1"/>
</dbReference>
<evidence type="ECO:0000256" key="14">
    <source>
        <dbReference type="SAM" id="MobiDB-lite"/>
    </source>
</evidence>
<accession>A0AB34IM88</accession>
<dbReference type="GO" id="GO:0005739">
    <property type="term" value="C:mitochondrion"/>
    <property type="evidence" value="ECO:0007669"/>
    <property type="project" value="TreeGrafter"/>
</dbReference>
<dbReference type="GO" id="GO:0004592">
    <property type="term" value="F:pantoate-beta-alanine ligase activity"/>
    <property type="evidence" value="ECO:0007669"/>
    <property type="project" value="UniProtKB-EC"/>
</dbReference>
<comment type="similarity">
    <text evidence="3">Belongs to the PanB family.</text>
</comment>
<comment type="catalytic activity">
    <reaction evidence="13">
        <text>(6R)-5,10-methylene-5,6,7,8-tetrahydrofolate + 3-methyl-2-oxobutanoate + H2O = 2-dehydropantoate + (6S)-5,6,7,8-tetrahydrofolate</text>
        <dbReference type="Rhea" id="RHEA:11824"/>
        <dbReference type="ChEBI" id="CHEBI:11561"/>
        <dbReference type="ChEBI" id="CHEBI:11851"/>
        <dbReference type="ChEBI" id="CHEBI:15377"/>
        <dbReference type="ChEBI" id="CHEBI:15636"/>
        <dbReference type="ChEBI" id="CHEBI:57453"/>
        <dbReference type="EC" id="2.1.2.11"/>
    </reaction>
</comment>
<sequence length="746" mass="81293">MYVAVIRRISGGVGVKTAKSFNTPLFFSDTCARNLKTFVTQWPRHITTFLCYGRSPRVEAAQRMHKLSAITVASSRGYGSLAMQELSREEMLGTQGVQPPKEQDLEPAGLPSRPLAEAKLPSGKMNLHRLHLKYKRKQPISMATAYDYPSARLVDGAGIDMVLVGDSLGMVVLGLEDTTSVTMDQMVHHCRAAARGTRNAFVVGDMPFGSYLTPDEAARNAVRLVKEGRADAVKLEGGRQEHDSASHPTIYSPPHVVPQVRALVAAGVAVMGHIGLTPQSHTALGGYRVQGRTAEQAQELVEAARELQAAGCFGIVLEMVPAAVASLLTAEISIPTIGIGAGVGTSGQVQVFHDLLGLYDGKVPRFSRQFGHMEAPMLSALQEYARAVEERSFPEPRHSFSIERSELLAFEQRLHPKTTRRAEGHAATTAFSFDSYLTPAAATRSAIHAQALQAKPAPSTPRVVRTVAEWRELFASRPASKPLGLVPTMGALHAGHLSLVEKENDAVAVSVFVNPRQFAPTEDLQSYPRPWEKDLEALTKAGVDYIFAPSVEEMYPPSQPNLKPFVDLTGIDSLSEGARRPGFFRGVSTVVTKLFNIIKPQRVYFGQKDGLQCIVVRRLIEDLNFDTQLVVGETVREPDGLAMSSRNIYLDAKQRQVAPTVYRALCAMRDLHRAGERDAAALREAGMQVLAKEPLLIPEYISLSSCRDGEEVQNLPTPGSPFAPETMAAIAVKLGTTRLIDNIILK</sequence>
<keyword evidence="16" id="KW-1185">Reference proteome</keyword>
<evidence type="ECO:0000256" key="13">
    <source>
        <dbReference type="ARBA" id="ARBA00049172"/>
    </source>
</evidence>
<dbReference type="NCBIfam" id="TIGR00222">
    <property type="entry name" value="panB"/>
    <property type="match status" value="1"/>
</dbReference>
<dbReference type="CDD" id="cd00560">
    <property type="entry name" value="PanC"/>
    <property type="match status" value="1"/>
</dbReference>
<dbReference type="InterPro" id="IPR040442">
    <property type="entry name" value="Pyrv_kinase-like_dom_sf"/>
</dbReference>
<dbReference type="FunFam" id="3.20.20.60:FF:000003">
    <property type="entry name" value="3-methyl-2-oxobutanoate hydroxymethyltransferase"/>
    <property type="match status" value="1"/>
</dbReference>
<evidence type="ECO:0000256" key="4">
    <source>
        <dbReference type="ARBA" id="ARBA00009256"/>
    </source>
</evidence>
<dbReference type="InterPro" id="IPR003700">
    <property type="entry name" value="Pantoate_hydroxy_MeTrfase"/>
</dbReference>
<reference evidence="15 16" key="1">
    <citation type="journal article" date="2024" name="Science">
        <title>Giant polyketide synthase enzymes in the biosynthesis of giant marine polyether toxins.</title>
        <authorList>
            <person name="Fallon T.R."/>
            <person name="Shende V.V."/>
            <person name="Wierzbicki I.H."/>
            <person name="Pendleton A.L."/>
            <person name="Watervoot N.F."/>
            <person name="Auber R.P."/>
            <person name="Gonzalez D.J."/>
            <person name="Wisecaver J.H."/>
            <person name="Moore B.S."/>
        </authorList>
    </citation>
    <scope>NUCLEOTIDE SEQUENCE [LARGE SCALE GENOMIC DNA]</scope>
    <source>
        <strain evidence="15 16">12B1</strain>
    </source>
</reference>
<dbReference type="SUPFAM" id="SSF51621">
    <property type="entry name" value="Phosphoenolpyruvate/pyruvate domain"/>
    <property type="match status" value="1"/>
</dbReference>
<dbReference type="HAMAP" id="MF_00158">
    <property type="entry name" value="PanC"/>
    <property type="match status" value="1"/>
</dbReference>
<comment type="catalytic activity">
    <reaction evidence="12">
        <text>(R)-pantoate + beta-alanine + ATP = (R)-pantothenate + AMP + diphosphate + H(+)</text>
        <dbReference type="Rhea" id="RHEA:10912"/>
        <dbReference type="ChEBI" id="CHEBI:15378"/>
        <dbReference type="ChEBI" id="CHEBI:15980"/>
        <dbReference type="ChEBI" id="CHEBI:29032"/>
        <dbReference type="ChEBI" id="CHEBI:30616"/>
        <dbReference type="ChEBI" id="CHEBI:33019"/>
        <dbReference type="ChEBI" id="CHEBI:57966"/>
        <dbReference type="ChEBI" id="CHEBI:456215"/>
        <dbReference type="EC" id="6.3.2.1"/>
    </reaction>
</comment>
<dbReference type="NCBIfam" id="NF001452">
    <property type="entry name" value="PRK00311.1"/>
    <property type="match status" value="1"/>
</dbReference>
<dbReference type="GO" id="GO:0015940">
    <property type="term" value="P:pantothenate biosynthetic process"/>
    <property type="evidence" value="ECO:0007669"/>
    <property type="project" value="UniProtKB-KW"/>
</dbReference>
<evidence type="ECO:0000256" key="9">
    <source>
        <dbReference type="ARBA" id="ARBA00022679"/>
    </source>
</evidence>
<evidence type="ECO:0000313" key="15">
    <source>
        <dbReference type="EMBL" id="KAL1503152.1"/>
    </source>
</evidence>
<comment type="caution">
    <text evidence="15">The sequence shown here is derived from an EMBL/GenBank/DDBJ whole genome shotgun (WGS) entry which is preliminary data.</text>
</comment>
<dbReference type="InterPro" id="IPR042176">
    <property type="entry name" value="Pantoate_ligase_C"/>
</dbReference>
<evidence type="ECO:0000256" key="3">
    <source>
        <dbReference type="ARBA" id="ARBA00008676"/>
    </source>
</evidence>
<evidence type="ECO:0000256" key="7">
    <source>
        <dbReference type="ARBA" id="ARBA00015647"/>
    </source>
</evidence>
<dbReference type="CDD" id="cd06557">
    <property type="entry name" value="KPHMT-like"/>
    <property type="match status" value="1"/>
</dbReference>
<dbReference type="InterPro" id="IPR003721">
    <property type="entry name" value="Pantoate_ligase"/>
</dbReference>
<dbReference type="PANTHER" id="PTHR20881">
    <property type="entry name" value="3-METHYL-2-OXOBUTANOATE HYDROXYMETHYLTRANSFERASE"/>
    <property type="match status" value="1"/>
</dbReference>
<keyword evidence="9" id="KW-0808">Transferase</keyword>
<evidence type="ECO:0000313" key="16">
    <source>
        <dbReference type="Proteomes" id="UP001515480"/>
    </source>
</evidence>
<keyword evidence="8" id="KW-0566">Pantothenate biosynthesis</keyword>
<dbReference type="InterPro" id="IPR015813">
    <property type="entry name" value="Pyrv/PenolPyrv_kinase-like_dom"/>
</dbReference>
<gene>
    <name evidence="15" type="ORF">AB1Y20_011213</name>
</gene>
<dbReference type="HAMAP" id="MF_00156">
    <property type="entry name" value="PanB"/>
    <property type="match status" value="1"/>
</dbReference>
<dbReference type="GO" id="GO:0000287">
    <property type="term" value="F:magnesium ion binding"/>
    <property type="evidence" value="ECO:0007669"/>
    <property type="project" value="TreeGrafter"/>
</dbReference>
<dbReference type="Gene3D" id="3.20.20.60">
    <property type="entry name" value="Phosphoenolpyruvate-binding domains"/>
    <property type="match status" value="1"/>
</dbReference>
<dbReference type="SUPFAM" id="SSF52374">
    <property type="entry name" value="Nucleotidylyl transferase"/>
    <property type="match status" value="1"/>
</dbReference>
<comment type="pathway">
    <text evidence="1">Cofactor biosynthesis; (R)-pantothenate biosynthesis; (R)-pantothenate from (R)-pantoate and beta-alanine: step 1/1.</text>
</comment>
<comment type="pathway">
    <text evidence="2">Cofactor biosynthesis; (R)-pantothenate biosynthesis; (R)-pantoate from 3-methyl-2-oxobutanoate: step 1/2.</text>
</comment>
<dbReference type="EC" id="6.3.2.1" evidence="5"/>
<dbReference type="Pfam" id="PF02569">
    <property type="entry name" value="Pantoate_ligase"/>
    <property type="match status" value="1"/>
</dbReference>
<evidence type="ECO:0000256" key="10">
    <source>
        <dbReference type="ARBA" id="ARBA00029902"/>
    </source>
</evidence>